<evidence type="ECO:0000313" key="3">
    <source>
        <dbReference type="EMBL" id="GFM31810.1"/>
    </source>
</evidence>
<keyword evidence="2" id="KW-1133">Transmembrane helix</keyword>
<evidence type="ECO:0008006" key="5">
    <source>
        <dbReference type="Google" id="ProtNLM"/>
    </source>
</evidence>
<evidence type="ECO:0000256" key="1">
    <source>
        <dbReference type="SAM" id="MobiDB-lite"/>
    </source>
</evidence>
<feature type="transmembrane region" description="Helical" evidence="2">
    <location>
        <begin position="102"/>
        <end position="125"/>
    </location>
</feature>
<keyword evidence="2" id="KW-0472">Membrane</keyword>
<name>A0A7J0BDN3_9BACT</name>
<keyword evidence="2" id="KW-0812">Transmembrane</keyword>
<feature type="region of interest" description="Disordered" evidence="1">
    <location>
        <begin position="1"/>
        <end position="68"/>
    </location>
</feature>
<organism evidence="3 4">
    <name type="scientific">Desulfovibrio subterraneus</name>
    <dbReference type="NCBI Taxonomy" id="2718620"/>
    <lineage>
        <taxon>Bacteria</taxon>
        <taxon>Pseudomonadati</taxon>
        <taxon>Thermodesulfobacteriota</taxon>
        <taxon>Desulfovibrionia</taxon>
        <taxon>Desulfovibrionales</taxon>
        <taxon>Desulfovibrionaceae</taxon>
        <taxon>Desulfovibrio</taxon>
    </lineage>
</organism>
<evidence type="ECO:0000256" key="2">
    <source>
        <dbReference type="SAM" id="Phobius"/>
    </source>
</evidence>
<comment type="caution">
    <text evidence="3">The sequence shown here is derived from an EMBL/GenBank/DDBJ whole genome shotgun (WGS) entry which is preliminary data.</text>
</comment>
<sequence length="266" mass="28653">MSDTDTTETGKERFAGFDFDEGQGPRSAAQSPDGAQSPDSAQLPDDGVLNGKGGEPQAAGPGSSPADDRLSVRSVAASIWNVLFRQQNIFGHPFESRWDRRALAFSMIVTALIPLLQQAMLYVLLPVLDVVLPDSIPMIAVADYLPQRLSLMGLVRDAFVFPLLIPVPLAIYAAMLHGLLRLAQSGERGYAVTFQTVCYAQACWLLSIMPGSGGYVAILWWLGVLAAGLHYGHGSPWHRVLPVLALHVSAAAWLVSMANGWVLSPF</sequence>
<dbReference type="RefSeq" id="WP_174403511.1">
    <property type="nucleotide sequence ID" value="NZ_BLVO01000004.1"/>
</dbReference>
<dbReference type="Proteomes" id="UP000503840">
    <property type="component" value="Unassembled WGS sequence"/>
</dbReference>
<proteinExistence type="predicted"/>
<feature type="transmembrane region" description="Helical" evidence="2">
    <location>
        <begin position="159"/>
        <end position="180"/>
    </location>
</feature>
<dbReference type="EMBL" id="BLVO01000004">
    <property type="protein sequence ID" value="GFM31810.1"/>
    <property type="molecule type" value="Genomic_DNA"/>
</dbReference>
<accession>A0A7J0BDN3</accession>
<dbReference type="AlphaFoldDB" id="A0A7J0BDN3"/>
<gene>
    <name evidence="3" type="ORF">DSM101010T_01750</name>
</gene>
<keyword evidence="4" id="KW-1185">Reference proteome</keyword>
<evidence type="ECO:0000313" key="4">
    <source>
        <dbReference type="Proteomes" id="UP000503840"/>
    </source>
</evidence>
<feature type="compositionally biased region" description="Polar residues" evidence="1">
    <location>
        <begin position="28"/>
        <end position="40"/>
    </location>
</feature>
<feature type="transmembrane region" description="Helical" evidence="2">
    <location>
        <begin position="244"/>
        <end position="263"/>
    </location>
</feature>
<protein>
    <recommendedName>
        <fullName evidence="5">Yip1 domain-containing protein</fullName>
    </recommendedName>
</protein>
<reference evidence="3 4" key="1">
    <citation type="submission" date="2020-05" db="EMBL/GenBank/DDBJ databases">
        <title>Draft genome sequence of Desulfovibrio sp. strain HN2T.</title>
        <authorList>
            <person name="Ueno A."/>
            <person name="Tamazawa S."/>
            <person name="Tamamura S."/>
            <person name="Murakami T."/>
            <person name="Kiyama T."/>
            <person name="Inomata H."/>
            <person name="Amano Y."/>
            <person name="Miyakawa K."/>
            <person name="Tamaki H."/>
            <person name="Naganuma T."/>
            <person name="Kaneko K."/>
        </authorList>
    </citation>
    <scope>NUCLEOTIDE SEQUENCE [LARGE SCALE GENOMIC DNA]</scope>
    <source>
        <strain evidence="3 4">HN2</strain>
    </source>
</reference>